<dbReference type="PANTHER" id="PTHR24322">
    <property type="entry name" value="PKSB"/>
    <property type="match status" value="1"/>
</dbReference>
<evidence type="ECO:0000256" key="11">
    <source>
        <dbReference type="ARBA" id="ARBA00082544"/>
    </source>
</evidence>
<evidence type="ECO:0000256" key="3">
    <source>
        <dbReference type="ARBA" id="ARBA00022692"/>
    </source>
</evidence>
<evidence type="ECO:0000256" key="6">
    <source>
        <dbReference type="ARBA" id="ARBA00023002"/>
    </source>
</evidence>
<dbReference type="PROSITE" id="PS00061">
    <property type="entry name" value="ADH_SHORT"/>
    <property type="match status" value="1"/>
</dbReference>
<dbReference type="InterPro" id="IPR020904">
    <property type="entry name" value="Sc_DH/Rdtase_CS"/>
</dbReference>
<dbReference type="EnsemblMetazoa" id="ENSAATROPT006774">
    <property type="protein sequence ID" value="ENSAATROPP006100"/>
    <property type="gene ID" value="ENSAATROPG005513"/>
</dbReference>
<evidence type="ECO:0000256" key="7">
    <source>
        <dbReference type="ARBA" id="ARBA00023098"/>
    </source>
</evidence>
<dbReference type="PANTHER" id="PTHR24322:SF748">
    <property type="entry name" value="FI23927P1-RELATED"/>
    <property type="match status" value="1"/>
</dbReference>
<keyword evidence="7" id="KW-0443">Lipid metabolism</keyword>
<comment type="subcellular location">
    <subcellularLocation>
        <location evidence="1">Membrane</location>
        <topology evidence="1">Multi-pass membrane protein</topology>
    </subcellularLocation>
</comment>
<evidence type="ECO:0000256" key="10">
    <source>
        <dbReference type="ARBA" id="ARBA00068717"/>
    </source>
</evidence>
<sequence>MDNTEVPYFTNAKEGYVPAKLAQRNSATQPLRLLQFVVRHVIPDVLQFLVRLVPLLLQGLVGLVLPAQKKSIRGQTALVTGGANGLGRALCLRLAREGCHVAVVDIDLPGAQRTAEDVRQLGVKAEAFLADIASSEEVDRLRLAVETKLGPVDVLVNNAGLLAVLSLSEGKATDLERIINVNLLSHFWTIRAFMEGMKERRRGHILAVSSIMGYIALPRSVSYAATKFAVRGMMQALQRELTMDGFGEEIFTTTVFPTFIATRKELMDLLNELSFDEKLAILTPEEAAGEAVEGMLHGHTRVLAAPFFIRLFIYLTDLLPCALSSLLLETITGKLPQLTKRTENGA</sequence>
<keyword evidence="4" id="KW-0521">NADP</keyword>
<evidence type="ECO:0000256" key="4">
    <source>
        <dbReference type="ARBA" id="ARBA00022857"/>
    </source>
</evidence>
<dbReference type="PRINTS" id="PR00080">
    <property type="entry name" value="SDRFAMILY"/>
</dbReference>
<dbReference type="SUPFAM" id="SSF51735">
    <property type="entry name" value="NAD(P)-binding Rossmann-fold domains"/>
    <property type="match status" value="1"/>
</dbReference>
<accession>A0AAG5D5G5</accession>
<evidence type="ECO:0000256" key="1">
    <source>
        <dbReference type="ARBA" id="ARBA00004141"/>
    </source>
</evidence>
<reference evidence="13" key="1">
    <citation type="submission" date="2024-04" db="UniProtKB">
        <authorList>
            <consortium name="EnsemblMetazoa"/>
        </authorList>
    </citation>
    <scope>IDENTIFICATION</scope>
    <source>
        <strain evidence="13">EBRO</strain>
    </source>
</reference>
<evidence type="ECO:0000256" key="9">
    <source>
        <dbReference type="ARBA" id="ARBA00059620"/>
    </source>
</evidence>
<dbReference type="GO" id="GO:0052650">
    <property type="term" value="F:all-trans-retinol dehydrogenase (NADP+) activity"/>
    <property type="evidence" value="ECO:0007669"/>
    <property type="project" value="UniProtKB-ARBA"/>
</dbReference>
<evidence type="ECO:0000256" key="8">
    <source>
        <dbReference type="ARBA" id="ARBA00023136"/>
    </source>
</evidence>
<keyword evidence="14" id="KW-1185">Reference proteome</keyword>
<organism evidence="13 14">
    <name type="scientific">Anopheles atroparvus</name>
    <name type="common">European mosquito</name>
    <dbReference type="NCBI Taxonomy" id="41427"/>
    <lineage>
        <taxon>Eukaryota</taxon>
        <taxon>Metazoa</taxon>
        <taxon>Ecdysozoa</taxon>
        <taxon>Arthropoda</taxon>
        <taxon>Hexapoda</taxon>
        <taxon>Insecta</taxon>
        <taxon>Pterygota</taxon>
        <taxon>Neoptera</taxon>
        <taxon>Endopterygota</taxon>
        <taxon>Diptera</taxon>
        <taxon>Nematocera</taxon>
        <taxon>Culicoidea</taxon>
        <taxon>Culicidae</taxon>
        <taxon>Anophelinae</taxon>
        <taxon>Anopheles</taxon>
    </lineage>
</organism>
<evidence type="ECO:0000256" key="5">
    <source>
        <dbReference type="ARBA" id="ARBA00022989"/>
    </source>
</evidence>
<dbReference type="Proteomes" id="UP000075880">
    <property type="component" value="Unassembled WGS sequence"/>
</dbReference>
<proteinExistence type="inferred from homology"/>
<dbReference type="Gene3D" id="3.40.50.720">
    <property type="entry name" value="NAD(P)-binding Rossmann-like Domain"/>
    <property type="match status" value="1"/>
</dbReference>
<dbReference type="PRINTS" id="PR00081">
    <property type="entry name" value="GDHRDH"/>
</dbReference>
<dbReference type="FunFam" id="3.40.50.720:FF:000131">
    <property type="entry name" value="Short-chain dehydrogenase/reductase 3"/>
    <property type="match status" value="1"/>
</dbReference>
<dbReference type="InterPro" id="IPR036291">
    <property type="entry name" value="NAD(P)-bd_dom_sf"/>
</dbReference>
<evidence type="ECO:0000313" key="13">
    <source>
        <dbReference type="EnsemblMetazoa" id="ENSAATROPP006100"/>
    </source>
</evidence>
<dbReference type="InterPro" id="IPR002347">
    <property type="entry name" value="SDR_fam"/>
</dbReference>
<protein>
    <recommendedName>
        <fullName evidence="10">Short-chain dehydrogenase/reductase 3</fullName>
    </recommendedName>
    <alternativeName>
        <fullName evidence="11">Retinal short-chain dehydrogenase/reductase 1</fullName>
    </alternativeName>
</protein>
<dbReference type="Pfam" id="PF00106">
    <property type="entry name" value="adh_short"/>
    <property type="match status" value="1"/>
</dbReference>
<dbReference type="AlphaFoldDB" id="A0AAG5D5G5"/>
<comment type="similarity">
    <text evidence="2 12">Belongs to the short-chain dehydrogenases/reductases (SDR) family.</text>
</comment>
<keyword evidence="8" id="KW-0472">Membrane</keyword>
<evidence type="ECO:0000256" key="12">
    <source>
        <dbReference type="RuleBase" id="RU000363"/>
    </source>
</evidence>
<evidence type="ECO:0000313" key="14">
    <source>
        <dbReference type="Proteomes" id="UP000075880"/>
    </source>
</evidence>
<evidence type="ECO:0000256" key="2">
    <source>
        <dbReference type="ARBA" id="ARBA00006484"/>
    </source>
</evidence>
<dbReference type="GO" id="GO:0016020">
    <property type="term" value="C:membrane"/>
    <property type="evidence" value="ECO:0007669"/>
    <property type="project" value="UniProtKB-SubCell"/>
</dbReference>
<keyword evidence="3" id="KW-0812">Transmembrane</keyword>
<comment type="function">
    <text evidence="9">Catalyzes the reduction of all-trans-retinal to all-trans-retinol in the presence of NADPH.</text>
</comment>
<keyword evidence="5" id="KW-1133">Transmembrane helix</keyword>
<keyword evidence="6" id="KW-0560">Oxidoreductase</keyword>
<dbReference type="GO" id="GO:0005811">
    <property type="term" value="C:lipid droplet"/>
    <property type="evidence" value="ECO:0007669"/>
    <property type="project" value="TreeGrafter"/>
</dbReference>
<name>A0AAG5D5G5_ANOAO</name>